<proteinExistence type="predicted"/>
<dbReference type="PANTHER" id="PTHR42790:SF19">
    <property type="entry name" value="KYNURENINE_ALPHA-AMINOADIPATE AMINOTRANSFERASE, MITOCHONDRIAL"/>
    <property type="match status" value="1"/>
</dbReference>
<evidence type="ECO:0000256" key="4">
    <source>
        <dbReference type="ARBA" id="ARBA00022898"/>
    </source>
</evidence>
<evidence type="ECO:0000313" key="7">
    <source>
        <dbReference type="Proteomes" id="UP000271031"/>
    </source>
</evidence>
<gene>
    <name evidence="6" type="ORF">EDM56_02440</name>
</gene>
<dbReference type="GO" id="GO:1901605">
    <property type="term" value="P:alpha-amino acid metabolic process"/>
    <property type="evidence" value="ECO:0007669"/>
    <property type="project" value="TreeGrafter"/>
</dbReference>
<evidence type="ECO:0000256" key="3">
    <source>
        <dbReference type="ARBA" id="ARBA00022679"/>
    </source>
</evidence>
<dbReference type="Gene3D" id="3.90.1150.10">
    <property type="entry name" value="Aspartate Aminotransferase, domain 1"/>
    <property type="match status" value="1"/>
</dbReference>
<dbReference type="InterPro" id="IPR050859">
    <property type="entry name" value="Class-I_PLP-dep_aminotransf"/>
</dbReference>
<evidence type="ECO:0000313" key="6">
    <source>
        <dbReference type="EMBL" id="RNB91637.1"/>
    </source>
</evidence>
<comment type="caution">
    <text evidence="6">The sequence shown here is derived from an EMBL/GenBank/DDBJ whole genome shotgun (WGS) entry which is preliminary data.</text>
</comment>
<keyword evidence="3 6" id="KW-0808">Transferase</keyword>
<accession>A0A3M8DXC7</accession>
<dbReference type="InterPro" id="IPR015424">
    <property type="entry name" value="PyrdxlP-dep_Trfase"/>
</dbReference>
<dbReference type="GO" id="GO:0030170">
    <property type="term" value="F:pyridoxal phosphate binding"/>
    <property type="evidence" value="ECO:0007669"/>
    <property type="project" value="InterPro"/>
</dbReference>
<reference evidence="6 7" key="1">
    <citation type="submission" date="2018-10" db="EMBL/GenBank/DDBJ databases">
        <title>Phylogenomics of Brevibacillus.</title>
        <authorList>
            <person name="Dunlap C."/>
        </authorList>
    </citation>
    <scope>NUCLEOTIDE SEQUENCE [LARGE SCALE GENOMIC DNA]</scope>
    <source>
        <strain evidence="6 7">JCM 15716</strain>
    </source>
</reference>
<organism evidence="6 7">
    <name type="scientific">Brevibacillus fluminis</name>
    <dbReference type="NCBI Taxonomy" id="511487"/>
    <lineage>
        <taxon>Bacteria</taxon>
        <taxon>Bacillati</taxon>
        <taxon>Bacillota</taxon>
        <taxon>Bacilli</taxon>
        <taxon>Bacillales</taxon>
        <taxon>Paenibacillaceae</taxon>
        <taxon>Brevibacillus</taxon>
    </lineage>
</organism>
<dbReference type="EMBL" id="RHHQ01000004">
    <property type="protein sequence ID" value="RNB91637.1"/>
    <property type="molecule type" value="Genomic_DNA"/>
</dbReference>
<dbReference type="SUPFAM" id="SSF53383">
    <property type="entry name" value="PLP-dependent transferases"/>
    <property type="match status" value="1"/>
</dbReference>
<evidence type="ECO:0000256" key="2">
    <source>
        <dbReference type="ARBA" id="ARBA00022576"/>
    </source>
</evidence>
<dbReference type="InterPro" id="IPR015421">
    <property type="entry name" value="PyrdxlP-dep_Trfase_major"/>
</dbReference>
<keyword evidence="7" id="KW-1185">Reference proteome</keyword>
<dbReference type="Pfam" id="PF00155">
    <property type="entry name" value="Aminotran_1_2"/>
    <property type="match status" value="1"/>
</dbReference>
<dbReference type="Proteomes" id="UP000271031">
    <property type="component" value="Unassembled WGS sequence"/>
</dbReference>
<dbReference type="AlphaFoldDB" id="A0A3M8DXC7"/>
<dbReference type="OrthoDB" id="9802601at2"/>
<dbReference type="PANTHER" id="PTHR42790">
    <property type="entry name" value="AMINOTRANSFERASE"/>
    <property type="match status" value="1"/>
</dbReference>
<evidence type="ECO:0000259" key="5">
    <source>
        <dbReference type="Pfam" id="PF00155"/>
    </source>
</evidence>
<name>A0A3M8DXC7_9BACL</name>
<protein>
    <submittedName>
        <fullName evidence="6">PLP-dependent aminotransferase family protein</fullName>
    </submittedName>
</protein>
<comment type="cofactor">
    <cofactor evidence="1">
        <name>pyridoxal 5'-phosphate</name>
        <dbReference type="ChEBI" id="CHEBI:597326"/>
    </cofactor>
</comment>
<sequence>MSYNHFFPTSIKNALSNDPPGAWIPKIPTDCIRLHRGYPASSLVPYDEIKSAVNTLIDNEHDLPLHYLGSAQVGLLKEKIQRRLSERGIVVKDAELLVTSGSSQALDLIARTLLDQTAVVFMEAPTYMEALETFKNYTKQVISVPIDEHGLKVDVLETLLLKRKQEQLPMPRFMYTIPSFHNPSGVTMNPERRHRLLQLASTFDFLIVEDDAYGELSFSEKPIPLKVTDPEQRVLHVGSLSKVVAPGMRIGWIAGAEKLVSACNWFKKDLDHPFAQATIGTYLQHTDLEQHITQLRNAYRSRRDVLVAALEQSMPEYVKWTIPGGGYFVWLHVPNVDTSLLLEKSLSEGVSFIPGKYFFLTPSEGKYYLRLSFSYEEPERMVEGIQKIGELITENYT</sequence>
<keyword evidence="4" id="KW-0663">Pyridoxal phosphate</keyword>
<dbReference type="InterPro" id="IPR004839">
    <property type="entry name" value="Aminotransferase_I/II_large"/>
</dbReference>
<dbReference type="GO" id="GO:0008483">
    <property type="term" value="F:transaminase activity"/>
    <property type="evidence" value="ECO:0007669"/>
    <property type="project" value="UniProtKB-KW"/>
</dbReference>
<dbReference type="Gene3D" id="3.40.640.10">
    <property type="entry name" value="Type I PLP-dependent aspartate aminotransferase-like (Major domain)"/>
    <property type="match status" value="1"/>
</dbReference>
<keyword evidence="2 6" id="KW-0032">Aminotransferase</keyword>
<dbReference type="InterPro" id="IPR015422">
    <property type="entry name" value="PyrdxlP-dep_Trfase_small"/>
</dbReference>
<dbReference type="CDD" id="cd00609">
    <property type="entry name" value="AAT_like"/>
    <property type="match status" value="1"/>
</dbReference>
<evidence type="ECO:0000256" key="1">
    <source>
        <dbReference type="ARBA" id="ARBA00001933"/>
    </source>
</evidence>
<feature type="domain" description="Aminotransferase class I/classII large" evidence="5">
    <location>
        <begin position="49"/>
        <end position="381"/>
    </location>
</feature>